<sequence>MPLPTAKFLALACAVAGLTACSEAPPCPGLPDTIPSDWGVIPAGLDTEAWDAEITARMREGCIPALSVSVVDVDGEIMSAAWGYANLEDALPVTVQTPFMLASISKAVDALAILAARDDGLLELDDPISDLVGLSVGNARIDIGDQPPIRLHHLATHSSGIQDNWDVLDATYQPGDPLEPLGQFLDDYLVPGGRHFSRRKNFYPWPAGREWFYSNVGAALAAYAVEVQAGVPYQQYCEDRLFEPLGLNHTGWFLADFPDPEAIARPHSITWEGWNVREHYGFSTWPDGQLRTTASELGRLMRLGMGDGEIDGVRVLEPGARQVLTTPPVASLNDWYIRQYIEAQYFFWFGMTLGDRWIVGHDGDDDGVSTEMFFDTKTGVGVVLLANIGDGENDGRVREQTMAIQEQLYALGEAQ</sequence>
<dbReference type="EMBL" id="PVNL01000130">
    <property type="protein sequence ID" value="PRP97353.1"/>
    <property type="molecule type" value="Genomic_DNA"/>
</dbReference>
<evidence type="ECO:0000313" key="4">
    <source>
        <dbReference type="Proteomes" id="UP000238823"/>
    </source>
</evidence>
<dbReference type="PROSITE" id="PS51257">
    <property type="entry name" value="PROKAR_LIPOPROTEIN"/>
    <property type="match status" value="1"/>
</dbReference>
<evidence type="ECO:0000259" key="2">
    <source>
        <dbReference type="Pfam" id="PF00144"/>
    </source>
</evidence>
<dbReference type="GO" id="GO:0008800">
    <property type="term" value="F:beta-lactamase activity"/>
    <property type="evidence" value="ECO:0007669"/>
    <property type="project" value="UniProtKB-EC"/>
</dbReference>
<dbReference type="Proteomes" id="UP000238823">
    <property type="component" value="Unassembled WGS sequence"/>
</dbReference>
<accession>A0A2S9XWY0</accession>
<dbReference type="SUPFAM" id="SSF56601">
    <property type="entry name" value="beta-lactamase/transpeptidase-like"/>
    <property type="match status" value="1"/>
</dbReference>
<proteinExistence type="predicted"/>
<dbReference type="InterPro" id="IPR050491">
    <property type="entry name" value="AmpC-like"/>
</dbReference>
<dbReference type="PANTHER" id="PTHR46825">
    <property type="entry name" value="D-ALANYL-D-ALANINE-CARBOXYPEPTIDASE/ENDOPEPTIDASE AMPH"/>
    <property type="match status" value="1"/>
</dbReference>
<feature type="chain" id="PRO_5015621791" evidence="1">
    <location>
        <begin position="25"/>
        <end position="415"/>
    </location>
</feature>
<keyword evidence="1" id="KW-0732">Signal</keyword>
<evidence type="ECO:0000313" key="3">
    <source>
        <dbReference type="EMBL" id="PRP97353.1"/>
    </source>
</evidence>
<organism evidence="3 4">
    <name type="scientific">Enhygromyxa salina</name>
    <dbReference type="NCBI Taxonomy" id="215803"/>
    <lineage>
        <taxon>Bacteria</taxon>
        <taxon>Pseudomonadati</taxon>
        <taxon>Myxococcota</taxon>
        <taxon>Polyangia</taxon>
        <taxon>Nannocystales</taxon>
        <taxon>Nannocystaceae</taxon>
        <taxon>Enhygromyxa</taxon>
    </lineage>
</organism>
<dbReference type="EC" id="3.5.2.6" evidence="3"/>
<dbReference type="Pfam" id="PF00144">
    <property type="entry name" value="Beta-lactamase"/>
    <property type="match status" value="1"/>
</dbReference>
<feature type="signal peptide" evidence="1">
    <location>
        <begin position="1"/>
        <end position="24"/>
    </location>
</feature>
<protein>
    <submittedName>
        <fullName evidence="3">Beta-lactamase</fullName>
        <ecNumber evidence="3">3.5.2.6</ecNumber>
    </submittedName>
</protein>
<feature type="domain" description="Beta-lactamase-related" evidence="2">
    <location>
        <begin position="51"/>
        <end position="403"/>
    </location>
</feature>
<comment type="caution">
    <text evidence="3">The sequence shown here is derived from an EMBL/GenBank/DDBJ whole genome shotgun (WGS) entry which is preliminary data.</text>
</comment>
<dbReference type="AlphaFoldDB" id="A0A2S9XWY0"/>
<gene>
    <name evidence="3" type="primary">ampC_2</name>
    <name evidence="3" type="ORF">ENSA7_67030</name>
</gene>
<dbReference type="InterPro" id="IPR012338">
    <property type="entry name" value="Beta-lactam/transpept-like"/>
</dbReference>
<dbReference type="InterPro" id="IPR001466">
    <property type="entry name" value="Beta-lactam-related"/>
</dbReference>
<reference evidence="3 4" key="1">
    <citation type="submission" date="2018-03" db="EMBL/GenBank/DDBJ databases">
        <title>Draft Genome Sequences of the Obligatory Marine Myxobacteria Enhygromyxa salina SWB007.</title>
        <authorList>
            <person name="Poehlein A."/>
            <person name="Moghaddam J.A."/>
            <person name="Harms H."/>
            <person name="Alanjari M."/>
            <person name="Koenig G.M."/>
            <person name="Daniel R."/>
            <person name="Schaeberle T.F."/>
        </authorList>
    </citation>
    <scope>NUCLEOTIDE SEQUENCE [LARGE SCALE GENOMIC DNA]</scope>
    <source>
        <strain evidence="3 4">SWB007</strain>
    </source>
</reference>
<keyword evidence="3" id="KW-0378">Hydrolase</keyword>
<dbReference type="PANTHER" id="PTHR46825:SF9">
    <property type="entry name" value="BETA-LACTAMASE-RELATED DOMAIN-CONTAINING PROTEIN"/>
    <property type="match status" value="1"/>
</dbReference>
<dbReference type="RefSeq" id="WP_106093525.1">
    <property type="nucleotide sequence ID" value="NZ_PVNL01000130.1"/>
</dbReference>
<evidence type="ECO:0000256" key="1">
    <source>
        <dbReference type="SAM" id="SignalP"/>
    </source>
</evidence>
<dbReference type="Gene3D" id="3.40.710.10">
    <property type="entry name" value="DD-peptidase/beta-lactamase superfamily"/>
    <property type="match status" value="1"/>
</dbReference>
<name>A0A2S9XWY0_9BACT</name>
<dbReference type="OrthoDB" id="5487213at2"/>